<keyword evidence="2" id="KW-1185">Reference proteome</keyword>
<organism evidence="1 2">
    <name type="scientific">Physocladia obscura</name>
    <dbReference type="NCBI Taxonomy" id="109957"/>
    <lineage>
        <taxon>Eukaryota</taxon>
        <taxon>Fungi</taxon>
        <taxon>Fungi incertae sedis</taxon>
        <taxon>Chytridiomycota</taxon>
        <taxon>Chytridiomycota incertae sedis</taxon>
        <taxon>Chytridiomycetes</taxon>
        <taxon>Chytridiales</taxon>
        <taxon>Chytriomycetaceae</taxon>
        <taxon>Physocladia</taxon>
    </lineage>
</organism>
<evidence type="ECO:0000313" key="1">
    <source>
        <dbReference type="EMBL" id="KAJ3117695.1"/>
    </source>
</evidence>
<comment type="caution">
    <text evidence="1">The sequence shown here is derived from an EMBL/GenBank/DDBJ whole genome shotgun (WGS) entry which is preliminary data.</text>
</comment>
<evidence type="ECO:0000313" key="2">
    <source>
        <dbReference type="Proteomes" id="UP001211907"/>
    </source>
</evidence>
<name>A0AAD5SXY0_9FUNG</name>
<dbReference type="AlphaFoldDB" id="A0AAD5SXY0"/>
<dbReference type="EMBL" id="JADGJH010001155">
    <property type="protein sequence ID" value="KAJ3117695.1"/>
    <property type="molecule type" value="Genomic_DNA"/>
</dbReference>
<dbReference type="Gene3D" id="1.25.40.180">
    <property type="match status" value="1"/>
</dbReference>
<protein>
    <submittedName>
        <fullName evidence="1">Uncharacterized protein</fullName>
    </submittedName>
</protein>
<gene>
    <name evidence="1" type="ORF">HK100_000763</name>
</gene>
<reference evidence="1" key="1">
    <citation type="submission" date="2020-05" db="EMBL/GenBank/DDBJ databases">
        <title>Phylogenomic resolution of chytrid fungi.</title>
        <authorList>
            <person name="Stajich J.E."/>
            <person name="Amses K."/>
            <person name="Simmons R."/>
            <person name="Seto K."/>
            <person name="Myers J."/>
            <person name="Bonds A."/>
            <person name="Quandt C.A."/>
            <person name="Barry K."/>
            <person name="Liu P."/>
            <person name="Grigoriev I."/>
            <person name="Longcore J.E."/>
            <person name="James T.Y."/>
        </authorList>
    </citation>
    <scope>NUCLEOTIDE SEQUENCE</scope>
    <source>
        <strain evidence="1">JEL0513</strain>
    </source>
</reference>
<sequence length="301" mass="33436">MDTATATVILPIKAPEMSLHDADVKLPLLTETGSTATLFEIADINLPKIIVTAPATPPPSTIHDDQQNLPPKPQLTIKFFDDSRVCQDSDPNSYANYLYLPHLDVLITDWLKNFNEEALRDGFRDLVGLDEVSTVAVERLFEGVMRTSGGAVAKTARALPGVIRGSGGGVCCEIVMRSLKTLVSKIKETAKSIPKVYKYTGIIYGVLLVEFEKEFSILQLAIMFEEFIRDDTEDMLMLKVVSQVLCAVQVMRGDDYLVALYVRQRIPLQVFWAAGSRSDDVVDDFLQNNSLDCLLNIRFEG</sequence>
<dbReference type="Proteomes" id="UP001211907">
    <property type="component" value="Unassembled WGS sequence"/>
</dbReference>
<accession>A0AAD5SXY0</accession>
<proteinExistence type="predicted"/>